<feature type="binding site" evidence="5">
    <location>
        <position position="133"/>
    </location>
    <ligand>
        <name>S-adenosyl-L-methionine</name>
        <dbReference type="ChEBI" id="CHEBI:59789"/>
    </ligand>
</feature>
<evidence type="ECO:0000313" key="7">
    <source>
        <dbReference type="Proteomes" id="UP000538147"/>
    </source>
</evidence>
<accession>A0A841LB41</accession>
<dbReference type="GO" id="GO:0102208">
    <property type="term" value="F:2-polyprenyl-6-hydroxyphenol methylase activity"/>
    <property type="evidence" value="ECO:0007669"/>
    <property type="project" value="UniProtKB-EC"/>
</dbReference>
<name>A0A841LB41_9SPHN</name>
<evidence type="ECO:0000256" key="3">
    <source>
        <dbReference type="ARBA" id="ARBA00022688"/>
    </source>
</evidence>
<keyword evidence="7" id="KW-1185">Reference proteome</keyword>
<evidence type="ECO:0000256" key="5">
    <source>
        <dbReference type="HAMAP-Rule" id="MF_00472"/>
    </source>
</evidence>
<comment type="caution">
    <text evidence="6">The sequence shown here is derived from an EMBL/GenBank/DDBJ whole genome shotgun (WGS) entry which is preliminary data.</text>
</comment>
<keyword evidence="3 5" id="KW-0831">Ubiquinone biosynthesis</keyword>
<dbReference type="EC" id="2.1.1.64" evidence="5"/>
<dbReference type="Gene3D" id="3.40.50.150">
    <property type="entry name" value="Vaccinia Virus protein VP39"/>
    <property type="match status" value="1"/>
</dbReference>
<sequence length="243" mass="25889">MDSPSISPDEASFFGKLAEDWWNPRGSSAMLHRITPVRSAYIRDAAVRHFGQNARSRHPLAGLRVLDIGCGAGLQAEPLARMGGTVTAIDAAPENIAAASAHAEAQELAIDYRCVSLEDLAAEGAVFDLVTCLEVMEHVAGRDSFLAALSALLAPGGLAILSTPNRTPASWAVLIAGAEMITRTIPRGAHDWQRFMQPAELAEAMAHAGLRVTATDGLSWRPDQGFAMGQDTSINYFVQAIRA</sequence>
<comment type="pathway">
    <text evidence="5">Cofactor biosynthesis; ubiquinone biosynthesis.</text>
</comment>
<evidence type="ECO:0000256" key="2">
    <source>
        <dbReference type="ARBA" id="ARBA00022679"/>
    </source>
</evidence>
<comment type="function">
    <text evidence="5">O-methyltransferase that catalyzes the 2 O-methylation steps in the ubiquinone biosynthetic pathway.</text>
</comment>
<dbReference type="CDD" id="cd02440">
    <property type="entry name" value="AdoMet_MTases"/>
    <property type="match status" value="1"/>
</dbReference>
<dbReference type="InterPro" id="IPR010233">
    <property type="entry name" value="UbiG_MeTrfase"/>
</dbReference>
<dbReference type="SUPFAM" id="SSF53335">
    <property type="entry name" value="S-adenosyl-L-methionine-dependent methyltransferases"/>
    <property type="match status" value="1"/>
</dbReference>
<dbReference type="HAMAP" id="MF_00472">
    <property type="entry name" value="UbiG"/>
    <property type="match status" value="1"/>
</dbReference>
<comment type="similarity">
    <text evidence="5">Belongs to the methyltransferase superfamily. UbiG/COQ3 family.</text>
</comment>
<feature type="binding site" evidence="5">
    <location>
        <position position="90"/>
    </location>
    <ligand>
        <name>S-adenosyl-L-methionine</name>
        <dbReference type="ChEBI" id="CHEBI:59789"/>
    </ligand>
</feature>
<dbReference type="EMBL" id="JACIIV010000007">
    <property type="protein sequence ID" value="MBB6227035.1"/>
    <property type="molecule type" value="Genomic_DNA"/>
</dbReference>
<dbReference type="UniPathway" id="UPA00232"/>
<feature type="binding site" evidence="5">
    <location>
        <position position="69"/>
    </location>
    <ligand>
        <name>S-adenosyl-L-methionine</name>
        <dbReference type="ChEBI" id="CHEBI:59789"/>
    </ligand>
</feature>
<dbReference type="AlphaFoldDB" id="A0A841LB41"/>
<dbReference type="GO" id="GO:0061542">
    <property type="term" value="F:3-demethylubiquinol 3-O-methyltransferase activity"/>
    <property type="evidence" value="ECO:0007669"/>
    <property type="project" value="UniProtKB-UniRule"/>
</dbReference>
<organism evidence="6 7">
    <name type="scientific">Polymorphobacter multimanifer</name>
    <dbReference type="NCBI Taxonomy" id="1070431"/>
    <lineage>
        <taxon>Bacteria</taxon>
        <taxon>Pseudomonadati</taxon>
        <taxon>Pseudomonadota</taxon>
        <taxon>Alphaproteobacteria</taxon>
        <taxon>Sphingomonadales</taxon>
        <taxon>Sphingosinicellaceae</taxon>
        <taxon>Polymorphobacter</taxon>
    </lineage>
</organism>
<dbReference type="GO" id="GO:0032259">
    <property type="term" value="P:methylation"/>
    <property type="evidence" value="ECO:0007669"/>
    <property type="project" value="UniProtKB-KW"/>
</dbReference>
<dbReference type="Pfam" id="PF13489">
    <property type="entry name" value="Methyltransf_23"/>
    <property type="match status" value="1"/>
</dbReference>
<keyword evidence="6" id="KW-0830">Ubiquinone</keyword>
<feature type="binding site" evidence="5">
    <location>
        <position position="38"/>
    </location>
    <ligand>
        <name>S-adenosyl-L-methionine</name>
        <dbReference type="ChEBI" id="CHEBI:59789"/>
    </ligand>
</feature>
<dbReference type="PANTHER" id="PTHR43464:SF19">
    <property type="entry name" value="UBIQUINONE BIOSYNTHESIS O-METHYLTRANSFERASE, MITOCHONDRIAL"/>
    <property type="match status" value="1"/>
</dbReference>
<evidence type="ECO:0000256" key="4">
    <source>
        <dbReference type="ARBA" id="ARBA00022691"/>
    </source>
</evidence>
<dbReference type="NCBIfam" id="TIGR01983">
    <property type="entry name" value="UbiG"/>
    <property type="match status" value="1"/>
</dbReference>
<evidence type="ECO:0000256" key="1">
    <source>
        <dbReference type="ARBA" id="ARBA00022603"/>
    </source>
</evidence>
<dbReference type="RefSeq" id="WP_243452698.1">
    <property type="nucleotide sequence ID" value="NZ_BMOX01000076.1"/>
</dbReference>
<dbReference type="GO" id="GO:0010420">
    <property type="term" value="F:polyprenyldihydroxybenzoate methyltransferase activity"/>
    <property type="evidence" value="ECO:0007669"/>
    <property type="project" value="InterPro"/>
</dbReference>
<proteinExistence type="inferred from homology"/>
<keyword evidence="1 5" id="KW-0489">Methyltransferase</keyword>
<evidence type="ECO:0000313" key="6">
    <source>
        <dbReference type="EMBL" id="MBB6227035.1"/>
    </source>
</evidence>
<keyword evidence="4 5" id="KW-0949">S-adenosyl-L-methionine</keyword>
<gene>
    <name evidence="5" type="primary">ubiG</name>
    <name evidence="6" type="ORF">FHS79_001197</name>
</gene>
<comment type="catalytic activity">
    <reaction evidence="5">
        <text>a 3-demethylubiquinol + S-adenosyl-L-methionine = a ubiquinol + S-adenosyl-L-homocysteine + H(+)</text>
        <dbReference type="Rhea" id="RHEA:44380"/>
        <dbReference type="Rhea" id="RHEA-COMP:9566"/>
        <dbReference type="Rhea" id="RHEA-COMP:10914"/>
        <dbReference type="ChEBI" id="CHEBI:15378"/>
        <dbReference type="ChEBI" id="CHEBI:17976"/>
        <dbReference type="ChEBI" id="CHEBI:57856"/>
        <dbReference type="ChEBI" id="CHEBI:59789"/>
        <dbReference type="ChEBI" id="CHEBI:84422"/>
        <dbReference type="EC" id="2.1.1.64"/>
    </reaction>
</comment>
<keyword evidence="2 5" id="KW-0808">Transferase</keyword>
<comment type="catalytic activity">
    <reaction evidence="5">
        <text>a 3-(all-trans-polyprenyl)benzene-1,2-diol + S-adenosyl-L-methionine = a 2-methoxy-6-(all-trans-polyprenyl)phenol + S-adenosyl-L-homocysteine + H(+)</text>
        <dbReference type="Rhea" id="RHEA:31411"/>
        <dbReference type="Rhea" id="RHEA-COMP:9550"/>
        <dbReference type="Rhea" id="RHEA-COMP:9551"/>
        <dbReference type="ChEBI" id="CHEBI:15378"/>
        <dbReference type="ChEBI" id="CHEBI:57856"/>
        <dbReference type="ChEBI" id="CHEBI:59789"/>
        <dbReference type="ChEBI" id="CHEBI:62729"/>
        <dbReference type="ChEBI" id="CHEBI:62731"/>
        <dbReference type="EC" id="2.1.1.222"/>
    </reaction>
</comment>
<dbReference type="Proteomes" id="UP000538147">
    <property type="component" value="Unassembled WGS sequence"/>
</dbReference>
<protein>
    <recommendedName>
        <fullName evidence="5">Ubiquinone biosynthesis O-methyltransferase</fullName>
    </recommendedName>
    <alternativeName>
        <fullName evidence="5">2-polyprenyl-6-hydroxyphenol methylase</fullName>
        <ecNumber evidence="5">2.1.1.222</ecNumber>
    </alternativeName>
    <alternativeName>
        <fullName evidence="5">3-demethylubiquinone 3-O-methyltransferase</fullName>
        <ecNumber evidence="5">2.1.1.64</ecNumber>
    </alternativeName>
</protein>
<dbReference type="PANTHER" id="PTHR43464">
    <property type="entry name" value="METHYLTRANSFERASE"/>
    <property type="match status" value="1"/>
</dbReference>
<reference evidence="6 7" key="1">
    <citation type="submission" date="2020-08" db="EMBL/GenBank/DDBJ databases">
        <title>Genomic Encyclopedia of Type Strains, Phase IV (KMG-IV): sequencing the most valuable type-strain genomes for metagenomic binning, comparative biology and taxonomic classification.</title>
        <authorList>
            <person name="Goeker M."/>
        </authorList>
    </citation>
    <scope>NUCLEOTIDE SEQUENCE [LARGE SCALE GENOMIC DNA]</scope>
    <source>
        <strain evidence="6 7">DSM 102189</strain>
    </source>
</reference>
<dbReference type="EC" id="2.1.1.222" evidence="5"/>
<dbReference type="InterPro" id="IPR029063">
    <property type="entry name" value="SAM-dependent_MTases_sf"/>
</dbReference>